<name>A0A6S7FIH5_PARCT</name>
<organism evidence="2 3">
    <name type="scientific">Paramuricea clavata</name>
    <name type="common">Red gorgonian</name>
    <name type="synonym">Violescent sea-whip</name>
    <dbReference type="NCBI Taxonomy" id="317549"/>
    <lineage>
        <taxon>Eukaryota</taxon>
        <taxon>Metazoa</taxon>
        <taxon>Cnidaria</taxon>
        <taxon>Anthozoa</taxon>
        <taxon>Octocorallia</taxon>
        <taxon>Malacalcyonacea</taxon>
        <taxon>Plexauridae</taxon>
        <taxon>Paramuricea</taxon>
    </lineage>
</organism>
<gene>
    <name evidence="2" type="ORF">PACLA_8A050000</name>
</gene>
<dbReference type="EMBL" id="CACRXK020000196">
    <property type="protein sequence ID" value="CAB3979415.1"/>
    <property type="molecule type" value="Genomic_DNA"/>
</dbReference>
<dbReference type="AlphaFoldDB" id="A0A6S7FIH5"/>
<reference evidence="2" key="1">
    <citation type="submission" date="2020-04" db="EMBL/GenBank/DDBJ databases">
        <authorList>
            <person name="Alioto T."/>
            <person name="Alioto T."/>
            <person name="Gomez Garrido J."/>
        </authorList>
    </citation>
    <scope>NUCLEOTIDE SEQUENCE</scope>
    <source>
        <strain evidence="2">A484AB</strain>
    </source>
</reference>
<sequence>MAPNRVCTLVAACCMLHNIAIDYNGPMGYDDKNEDEVDLGNNDQEKYCIKRNGYLFTPIESSSNGSGSSGPSYSEDMNVERDVNMIQPYAFEPVETDSSGDHEVSEEMASESSSSSDKTTRLQDTNW</sequence>
<keyword evidence="3" id="KW-1185">Reference proteome</keyword>
<evidence type="ECO:0000256" key="1">
    <source>
        <dbReference type="SAM" id="MobiDB-lite"/>
    </source>
</evidence>
<feature type="region of interest" description="Disordered" evidence="1">
    <location>
        <begin position="57"/>
        <end position="127"/>
    </location>
</feature>
<evidence type="ECO:0000313" key="2">
    <source>
        <dbReference type="EMBL" id="CAB3979415.1"/>
    </source>
</evidence>
<accession>A0A6S7FIH5</accession>
<comment type="caution">
    <text evidence="2">The sequence shown here is derived from an EMBL/GenBank/DDBJ whole genome shotgun (WGS) entry which is preliminary data.</text>
</comment>
<protein>
    <submittedName>
        <fullName evidence="2">Uncharacterized protein</fullName>
    </submittedName>
</protein>
<evidence type="ECO:0000313" key="3">
    <source>
        <dbReference type="Proteomes" id="UP001152795"/>
    </source>
</evidence>
<feature type="compositionally biased region" description="Low complexity" evidence="1">
    <location>
        <begin position="61"/>
        <end position="74"/>
    </location>
</feature>
<proteinExistence type="predicted"/>
<dbReference type="Proteomes" id="UP001152795">
    <property type="component" value="Unassembled WGS sequence"/>
</dbReference>